<evidence type="ECO:0000313" key="3">
    <source>
        <dbReference type="Proteomes" id="UP000015102"/>
    </source>
</evidence>
<keyword evidence="1" id="KW-0732">Signal</keyword>
<feature type="chain" id="PRO_5004577016" description="Kazal-like domain-containing protein" evidence="1">
    <location>
        <begin position="27"/>
        <end position="105"/>
    </location>
</feature>
<evidence type="ECO:0000256" key="1">
    <source>
        <dbReference type="SAM" id="SignalP"/>
    </source>
</evidence>
<dbReference type="HOGENOM" id="CLU_2294835_0_0_1"/>
<sequence length="105" mass="12095">MVISTKMVRLTIALAICFFCVLGAMAHREIDHHTLRPGELLECDDKYQPVCVFDKEFNCYLTVQNMCHVVRLWSEYGPLSLRGETACKEDLLACDPSRYVLKPRQ</sequence>
<organism evidence="2 3">
    <name type="scientific">Megaselia scalaris</name>
    <name type="common">Humpbacked fly</name>
    <name type="synonym">Phora scalaris</name>
    <dbReference type="NCBI Taxonomy" id="36166"/>
    <lineage>
        <taxon>Eukaryota</taxon>
        <taxon>Metazoa</taxon>
        <taxon>Ecdysozoa</taxon>
        <taxon>Arthropoda</taxon>
        <taxon>Hexapoda</taxon>
        <taxon>Insecta</taxon>
        <taxon>Pterygota</taxon>
        <taxon>Neoptera</taxon>
        <taxon>Endopterygota</taxon>
        <taxon>Diptera</taxon>
        <taxon>Brachycera</taxon>
        <taxon>Muscomorpha</taxon>
        <taxon>Platypezoidea</taxon>
        <taxon>Phoridae</taxon>
        <taxon>Megaseliini</taxon>
        <taxon>Megaselia</taxon>
    </lineage>
</organism>
<protein>
    <recommendedName>
        <fullName evidence="4">Kazal-like domain-containing protein</fullName>
    </recommendedName>
</protein>
<feature type="signal peptide" evidence="1">
    <location>
        <begin position="1"/>
        <end position="26"/>
    </location>
</feature>
<name>T1GLY3_MEGSC</name>
<dbReference type="EMBL" id="CAQQ02390763">
    <property type="status" value="NOT_ANNOTATED_CDS"/>
    <property type="molecule type" value="Genomic_DNA"/>
</dbReference>
<dbReference type="Proteomes" id="UP000015102">
    <property type="component" value="Unassembled WGS sequence"/>
</dbReference>
<keyword evidence="3" id="KW-1185">Reference proteome</keyword>
<proteinExistence type="predicted"/>
<accession>T1GLY3</accession>
<dbReference type="EnsemblMetazoa" id="MESCA004549-RA">
    <property type="protein sequence ID" value="MESCA004549-PA"/>
    <property type="gene ID" value="MESCA004549"/>
</dbReference>
<evidence type="ECO:0000313" key="2">
    <source>
        <dbReference type="EnsemblMetazoa" id="MESCA004549-PA"/>
    </source>
</evidence>
<evidence type="ECO:0008006" key="4">
    <source>
        <dbReference type="Google" id="ProtNLM"/>
    </source>
</evidence>
<reference evidence="2" key="2">
    <citation type="submission" date="2015-06" db="UniProtKB">
        <authorList>
            <consortium name="EnsemblMetazoa"/>
        </authorList>
    </citation>
    <scope>IDENTIFICATION</scope>
</reference>
<reference evidence="3" key="1">
    <citation type="submission" date="2013-02" db="EMBL/GenBank/DDBJ databases">
        <authorList>
            <person name="Hughes D."/>
        </authorList>
    </citation>
    <scope>NUCLEOTIDE SEQUENCE</scope>
    <source>
        <strain>Durham</strain>
        <strain evidence="3">NC isolate 2 -- Noor lab</strain>
    </source>
</reference>
<dbReference type="AlphaFoldDB" id="T1GLY3"/>